<dbReference type="Pfam" id="PF18352">
    <property type="entry name" value="Gp138_N"/>
    <property type="match status" value="1"/>
</dbReference>
<accession>A0A544TWG3</accession>
<dbReference type="EMBL" id="VDGI01000001">
    <property type="protein sequence ID" value="TQR21792.1"/>
    <property type="molecule type" value="Genomic_DNA"/>
</dbReference>
<dbReference type="InterPro" id="IPR037026">
    <property type="entry name" value="Vgr_OB-fold_dom_sf"/>
</dbReference>
<comment type="caution">
    <text evidence="2">The sequence shown here is derived from an EMBL/GenBank/DDBJ whole genome shotgun (WGS) entry which is preliminary data.</text>
</comment>
<protein>
    <recommendedName>
        <fullName evidence="1">Phage protein Gp138 N-terminal domain-containing protein</fullName>
    </recommendedName>
</protein>
<evidence type="ECO:0000313" key="3">
    <source>
        <dbReference type="Proteomes" id="UP000316626"/>
    </source>
</evidence>
<dbReference type="Gene3D" id="2.40.50.230">
    <property type="entry name" value="Gp5 N-terminal domain"/>
    <property type="match status" value="1"/>
</dbReference>
<gene>
    <name evidence="2" type="ORF">FG384_02265</name>
</gene>
<name>A0A544TWG3_9BACI</name>
<dbReference type="RefSeq" id="WP_142640918.1">
    <property type="nucleotide sequence ID" value="NZ_VDGI01000001.1"/>
</dbReference>
<dbReference type="InterPro" id="IPR041599">
    <property type="entry name" value="Gp138_N"/>
</dbReference>
<keyword evidence="3" id="KW-1185">Reference proteome</keyword>
<reference evidence="2 3" key="1">
    <citation type="submission" date="2019-06" db="EMBL/GenBank/DDBJ databases">
        <title>Psychrobacillus vulpis sp. nov., a new species isolated from feces of a red fox that inhabits in The Tablas de Daimiel Natural Park, Albacete, Spain.</title>
        <authorList>
            <person name="Rodriguez M."/>
            <person name="Reina J.C."/>
            <person name="Bejar V."/>
            <person name="Llamas I."/>
        </authorList>
    </citation>
    <scope>NUCLEOTIDE SEQUENCE [LARGE SCALE GENOMIC DNA]</scope>
    <source>
        <strain evidence="2 3">Z8</strain>
    </source>
</reference>
<dbReference type="Proteomes" id="UP000316626">
    <property type="component" value="Unassembled WGS sequence"/>
</dbReference>
<sequence length="143" mass="15870">MSNSSEFYSNFKNQILLSINTCMPCEVISYNEDSRTAKVQPLFMVKEVNRAPEKLSVLEDVPVLFERVKLKNNTAISISIPNSDHTQITFNEPVELVPSINSGDIVLAVFAQRSIDDAVDGKLVYPGASRLFDIHDAIIVGLL</sequence>
<evidence type="ECO:0000259" key="1">
    <source>
        <dbReference type="Pfam" id="PF18352"/>
    </source>
</evidence>
<proteinExistence type="predicted"/>
<dbReference type="AlphaFoldDB" id="A0A544TWG3"/>
<organism evidence="2 3">
    <name type="scientific">Psychrobacillus vulpis</name>
    <dbReference type="NCBI Taxonomy" id="2325572"/>
    <lineage>
        <taxon>Bacteria</taxon>
        <taxon>Bacillati</taxon>
        <taxon>Bacillota</taxon>
        <taxon>Bacilli</taxon>
        <taxon>Bacillales</taxon>
        <taxon>Bacillaceae</taxon>
        <taxon>Psychrobacillus</taxon>
    </lineage>
</organism>
<feature type="domain" description="Phage protein Gp138 N-terminal" evidence="1">
    <location>
        <begin position="23"/>
        <end position="91"/>
    </location>
</feature>
<dbReference type="OrthoDB" id="2621843at2"/>
<evidence type="ECO:0000313" key="2">
    <source>
        <dbReference type="EMBL" id="TQR21792.1"/>
    </source>
</evidence>